<dbReference type="AlphaFoldDB" id="A0A285LXU3"/>
<evidence type="ECO:0000313" key="1">
    <source>
        <dbReference type="EMBL" id="SNY89695.1"/>
    </source>
</evidence>
<sequence>MRAMRSRDEVTHRIDEVFAGSQPLTEDELAPPSIEAPYVIAHFHGRSRADIDRSSFLPSLHMEDFAYMTAGAVEYYLPAVLKLMLIPPYDFELWIHLSGFLGSARRDDETTLRGLRPAQHAAIADWLELLSREIDEGIGFERKDAVKLARLYRRLANAAA</sequence>
<dbReference type="EMBL" id="OBEG01000010">
    <property type="protein sequence ID" value="SNY89695.1"/>
    <property type="molecule type" value="Genomic_DNA"/>
</dbReference>
<proteinExistence type="predicted"/>
<gene>
    <name evidence="1" type="ORF">SAMN04244553_0009</name>
</gene>
<name>A0A285LXU3_9NOCA</name>
<evidence type="ECO:0000313" key="2">
    <source>
        <dbReference type="Proteomes" id="UP000219565"/>
    </source>
</evidence>
<accession>A0A285LXU3</accession>
<dbReference type="STRING" id="1379680.GCA_001612615_06857"/>
<dbReference type="Proteomes" id="UP000219565">
    <property type="component" value="Unassembled WGS sequence"/>
</dbReference>
<organism evidence="1 2">
    <name type="scientific">Nocardia amikacinitolerans</name>
    <dbReference type="NCBI Taxonomy" id="756689"/>
    <lineage>
        <taxon>Bacteria</taxon>
        <taxon>Bacillati</taxon>
        <taxon>Actinomycetota</taxon>
        <taxon>Actinomycetes</taxon>
        <taxon>Mycobacteriales</taxon>
        <taxon>Nocardiaceae</taxon>
        <taxon>Nocardia</taxon>
    </lineage>
</organism>
<protein>
    <submittedName>
        <fullName evidence="1">Uncharacterized protein</fullName>
    </submittedName>
</protein>
<keyword evidence="2" id="KW-1185">Reference proteome</keyword>
<reference evidence="1 2" key="1">
    <citation type="submission" date="2017-09" db="EMBL/GenBank/DDBJ databases">
        <authorList>
            <person name="Ehlers B."/>
            <person name="Leendertz F.H."/>
        </authorList>
    </citation>
    <scope>NUCLEOTIDE SEQUENCE [LARGE SCALE GENOMIC DNA]</scope>
    <source>
        <strain evidence="1 2">DSM 45537</strain>
    </source>
</reference>